<dbReference type="RefSeq" id="WP_072965788.1">
    <property type="nucleotide sequence ID" value="NZ_FRAJ01000004.1"/>
</dbReference>
<name>A0A1M6MBS3_9FIRM</name>
<organism evidence="1 2">
    <name type="scientific">Caminicella sporogenes DSM 14501</name>
    <dbReference type="NCBI Taxonomy" id="1121266"/>
    <lineage>
        <taxon>Bacteria</taxon>
        <taxon>Bacillati</taxon>
        <taxon>Bacillota</taxon>
        <taxon>Clostridia</taxon>
        <taxon>Peptostreptococcales</taxon>
        <taxon>Caminicellaceae</taxon>
        <taxon>Caminicella</taxon>
    </lineage>
</organism>
<dbReference type="InterPro" id="IPR022477">
    <property type="entry name" value="Spore_YqfC"/>
</dbReference>
<gene>
    <name evidence="1" type="ORF">SAMN02745883_00475</name>
</gene>
<dbReference type="Pfam" id="PF07873">
    <property type="entry name" value="YabP"/>
    <property type="match status" value="1"/>
</dbReference>
<accession>A0A1M6MBS3</accession>
<dbReference type="NCBIfam" id="TIGR02856">
    <property type="entry name" value="spore_yqfC"/>
    <property type="match status" value="1"/>
</dbReference>
<dbReference type="EMBL" id="FRAJ01000004">
    <property type="protein sequence ID" value="SHJ80896.1"/>
    <property type="molecule type" value="Genomic_DNA"/>
</dbReference>
<dbReference type="Proteomes" id="UP000184082">
    <property type="component" value="Unassembled WGS sequence"/>
</dbReference>
<evidence type="ECO:0000313" key="1">
    <source>
        <dbReference type="EMBL" id="SHJ80896.1"/>
    </source>
</evidence>
<reference evidence="1 2" key="1">
    <citation type="submission" date="2016-11" db="EMBL/GenBank/DDBJ databases">
        <authorList>
            <person name="Jaros S."/>
            <person name="Januszkiewicz K."/>
            <person name="Wedrychowicz H."/>
        </authorList>
    </citation>
    <scope>NUCLEOTIDE SEQUENCE [LARGE SCALE GENOMIC DNA]</scope>
    <source>
        <strain evidence="1 2">DSM 14501</strain>
    </source>
</reference>
<protein>
    <submittedName>
        <fullName evidence="1">Sporulation protein YqfC</fullName>
    </submittedName>
</protein>
<proteinExistence type="predicted"/>
<dbReference type="InterPro" id="IPR022476">
    <property type="entry name" value="Spore_YabP/YqfC"/>
</dbReference>
<dbReference type="STRING" id="1121266.SAMN02745883_00475"/>
<keyword evidence="2" id="KW-1185">Reference proteome</keyword>
<sequence length="95" mass="10838">MEEKKERIRESISEILELPKDIVLDLPRVILVGNIELKIENHKGIIEYSKEVVRVKVKNGIIKIIGSNLLLKSIILEEITITGNIFSVNYDNRGV</sequence>
<dbReference type="AlphaFoldDB" id="A0A1M6MBS3"/>
<evidence type="ECO:0000313" key="2">
    <source>
        <dbReference type="Proteomes" id="UP000184082"/>
    </source>
</evidence>